<feature type="compositionally biased region" description="Basic residues" evidence="1">
    <location>
        <begin position="297"/>
        <end position="312"/>
    </location>
</feature>
<gene>
    <name evidence="2" type="ORF">PR048_021723</name>
</gene>
<name>A0ABQ9GYZ3_9NEOP</name>
<evidence type="ECO:0000313" key="2">
    <source>
        <dbReference type="EMBL" id="KAJ8877269.1"/>
    </source>
</evidence>
<proteinExistence type="predicted"/>
<reference evidence="2 3" key="1">
    <citation type="submission" date="2023-02" db="EMBL/GenBank/DDBJ databases">
        <title>LHISI_Scaffold_Assembly.</title>
        <authorList>
            <person name="Stuart O.P."/>
            <person name="Cleave R."/>
            <person name="Magrath M.J.L."/>
            <person name="Mikheyev A.S."/>
        </authorList>
    </citation>
    <scope>NUCLEOTIDE SEQUENCE [LARGE SCALE GENOMIC DNA]</scope>
    <source>
        <strain evidence="2">Daus_M_001</strain>
        <tissue evidence="2">Leg muscle</tissue>
    </source>
</reference>
<protein>
    <recommendedName>
        <fullName evidence="4">Zinc finger PHD-type domain-containing protein</fullName>
    </recommendedName>
</protein>
<feature type="region of interest" description="Disordered" evidence="1">
    <location>
        <begin position="215"/>
        <end position="238"/>
    </location>
</feature>
<evidence type="ECO:0008006" key="4">
    <source>
        <dbReference type="Google" id="ProtNLM"/>
    </source>
</evidence>
<organism evidence="2 3">
    <name type="scientific">Dryococelus australis</name>
    <dbReference type="NCBI Taxonomy" id="614101"/>
    <lineage>
        <taxon>Eukaryota</taxon>
        <taxon>Metazoa</taxon>
        <taxon>Ecdysozoa</taxon>
        <taxon>Arthropoda</taxon>
        <taxon>Hexapoda</taxon>
        <taxon>Insecta</taxon>
        <taxon>Pterygota</taxon>
        <taxon>Neoptera</taxon>
        <taxon>Polyneoptera</taxon>
        <taxon>Phasmatodea</taxon>
        <taxon>Verophasmatodea</taxon>
        <taxon>Anareolatae</taxon>
        <taxon>Phasmatidae</taxon>
        <taxon>Eurycanthinae</taxon>
        <taxon>Dryococelus</taxon>
    </lineage>
</organism>
<evidence type="ECO:0000256" key="1">
    <source>
        <dbReference type="SAM" id="MobiDB-lite"/>
    </source>
</evidence>
<feature type="region of interest" description="Disordered" evidence="1">
    <location>
        <begin position="286"/>
        <end position="320"/>
    </location>
</feature>
<feature type="compositionally biased region" description="Basic and acidic residues" evidence="1">
    <location>
        <begin position="223"/>
        <end position="237"/>
    </location>
</feature>
<keyword evidence="3" id="KW-1185">Reference proteome</keyword>
<dbReference type="Proteomes" id="UP001159363">
    <property type="component" value="Chromosome 7"/>
</dbReference>
<comment type="caution">
    <text evidence="2">The sequence shown here is derived from an EMBL/GenBank/DDBJ whole genome shotgun (WGS) entry which is preliminary data.</text>
</comment>
<sequence>MNLVTQMVLEYQYNEFRTRPITYCNWLTCTGKGVHTTRCMICAQQFHHLCIGWPDEGINRSGLMYQCEVCRNPEDYSVPNPDTRQSPVTAWFNTEFLLPEFGGRPHEDAIEFATNVNVNLKITKYHKSNGLPHLSFTTSGGGERSSQLQANKVALAITHATVFPMSIRSQLMEMFMRALMIGTRSEIKVAVVLEKVSGQFIQPISHYNKHAAAATEGKQADVSNDKLHTPGNKRENKIPYPVKSYDRIMVLPSKDTTIVFTTRENAAGQWIVVILVQCDISQLPPSRRRADEGAAKPHLHPYRTRSRRRKQENKREETENKIASLTCYPLNAEYLCMPTMH</sequence>
<accession>A0ABQ9GYZ3</accession>
<evidence type="ECO:0000313" key="3">
    <source>
        <dbReference type="Proteomes" id="UP001159363"/>
    </source>
</evidence>
<dbReference type="EMBL" id="JARBHB010000008">
    <property type="protein sequence ID" value="KAJ8877269.1"/>
    <property type="molecule type" value="Genomic_DNA"/>
</dbReference>